<gene>
    <name evidence="9" type="ORF">LGLO00237_LOCUS14781</name>
</gene>
<dbReference type="CDD" id="cd08704">
    <property type="entry name" value="Met_tRNA_FMT_C"/>
    <property type="match status" value="1"/>
</dbReference>
<feature type="compositionally biased region" description="Gly residues" evidence="6">
    <location>
        <begin position="1"/>
        <end position="11"/>
    </location>
</feature>
<dbReference type="GO" id="GO:0005829">
    <property type="term" value="C:cytosol"/>
    <property type="evidence" value="ECO:0007669"/>
    <property type="project" value="TreeGrafter"/>
</dbReference>
<feature type="domain" description="Formyl transferase N-terminal" evidence="7">
    <location>
        <begin position="82"/>
        <end position="260"/>
    </location>
</feature>
<evidence type="ECO:0000256" key="6">
    <source>
        <dbReference type="SAM" id="MobiDB-lite"/>
    </source>
</evidence>
<dbReference type="InterPro" id="IPR002376">
    <property type="entry name" value="Formyl_transf_N"/>
</dbReference>
<dbReference type="InterPro" id="IPR036477">
    <property type="entry name" value="Formyl_transf_N_sf"/>
</dbReference>
<dbReference type="EMBL" id="HBIV01020465">
    <property type="protein sequence ID" value="CAE0663179.1"/>
    <property type="molecule type" value="Transcribed_RNA"/>
</dbReference>
<evidence type="ECO:0000256" key="5">
    <source>
        <dbReference type="ARBA" id="ARBA00022917"/>
    </source>
</evidence>
<protein>
    <recommendedName>
        <fullName evidence="3">Methionyl-tRNA formyltransferase, mitochondrial</fullName>
        <ecNumber evidence="2">2.1.2.9</ecNumber>
    </recommendedName>
</protein>
<dbReference type="PANTHER" id="PTHR11138">
    <property type="entry name" value="METHIONYL-TRNA FORMYLTRANSFERASE"/>
    <property type="match status" value="1"/>
</dbReference>
<evidence type="ECO:0000259" key="7">
    <source>
        <dbReference type="Pfam" id="PF00551"/>
    </source>
</evidence>
<dbReference type="SUPFAM" id="SSF50486">
    <property type="entry name" value="FMT C-terminal domain-like"/>
    <property type="match status" value="1"/>
</dbReference>
<evidence type="ECO:0000256" key="2">
    <source>
        <dbReference type="ARBA" id="ARBA00012261"/>
    </source>
</evidence>
<feature type="domain" description="Formyl transferase C-terminal" evidence="8">
    <location>
        <begin position="282"/>
        <end position="379"/>
    </location>
</feature>
<dbReference type="Pfam" id="PF00551">
    <property type="entry name" value="Formyl_trans_N"/>
    <property type="match status" value="1"/>
</dbReference>
<dbReference type="NCBIfam" id="TIGR00460">
    <property type="entry name" value="fmt"/>
    <property type="match status" value="1"/>
</dbReference>
<keyword evidence="5" id="KW-0648">Protein biosynthesis</keyword>
<dbReference type="CDD" id="cd08646">
    <property type="entry name" value="FMT_core_Met-tRNA-FMT_N"/>
    <property type="match status" value="1"/>
</dbReference>
<dbReference type="PANTHER" id="PTHR11138:SF5">
    <property type="entry name" value="METHIONYL-TRNA FORMYLTRANSFERASE, MITOCHONDRIAL"/>
    <property type="match status" value="1"/>
</dbReference>
<dbReference type="GO" id="GO:0004479">
    <property type="term" value="F:methionyl-tRNA formyltransferase activity"/>
    <property type="evidence" value="ECO:0007669"/>
    <property type="project" value="UniProtKB-EC"/>
</dbReference>
<dbReference type="InterPro" id="IPR041711">
    <property type="entry name" value="Met-tRNA-FMT_N"/>
</dbReference>
<dbReference type="Pfam" id="PF02911">
    <property type="entry name" value="Formyl_trans_C"/>
    <property type="match status" value="1"/>
</dbReference>
<dbReference type="Gene3D" id="3.10.25.10">
    <property type="entry name" value="Formyl transferase, C-terminal domain"/>
    <property type="match status" value="1"/>
</dbReference>
<name>A0A7S3YVH5_9EUKA</name>
<dbReference type="InterPro" id="IPR011034">
    <property type="entry name" value="Formyl_transferase-like_C_sf"/>
</dbReference>
<reference evidence="9" key="1">
    <citation type="submission" date="2021-01" db="EMBL/GenBank/DDBJ databases">
        <authorList>
            <person name="Corre E."/>
            <person name="Pelletier E."/>
            <person name="Niang G."/>
            <person name="Scheremetjew M."/>
            <person name="Finn R."/>
            <person name="Kale V."/>
            <person name="Holt S."/>
            <person name="Cochrane G."/>
            <person name="Meng A."/>
            <person name="Brown T."/>
            <person name="Cohen L."/>
        </authorList>
    </citation>
    <scope>NUCLEOTIDE SEQUENCE</scope>
    <source>
        <strain evidence="9">CCCM811</strain>
    </source>
</reference>
<accession>A0A7S3YVH5</accession>
<proteinExistence type="inferred from homology"/>
<keyword evidence="4" id="KW-0808">Transferase</keyword>
<dbReference type="InterPro" id="IPR044135">
    <property type="entry name" value="Met-tRNA-FMT_C"/>
</dbReference>
<evidence type="ECO:0000256" key="1">
    <source>
        <dbReference type="ARBA" id="ARBA00010699"/>
    </source>
</evidence>
<evidence type="ECO:0000313" key="9">
    <source>
        <dbReference type="EMBL" id="CAE0663179.1"/>
    </source>
</evidence>
<dbReference type="HAMAP" id="MF_00182">
    <property type="entry name" value="Formyl_trans"/>
    <property type="match status" value="1"/>
</dbReference>
<dbReference type="InterPro" id="IPR005793">
    <property type="entry name" value="Formyl_trans_C"/>
</dbReference>
<dbReference type="AlphaFoldDB" id="A0A7S3YVH5"/>
<dbReference type="SUPFAM" id="SSF53328">
    <property type="entry name" value="Formyltransferase"/>
    <property type="match status" value="1"/>
</dbReference>
<evidence type="ECO:0000256" key="4">
    <source>
        <dbReference type="ARBA" id="ARBA00022679"/>
    </source>
</evidence>
<evidence type="ECO:0000256" key="3">
    <source>
        <dbReference type="ARBA" id="ARBA00014185"/>
    </source>
</evidence>
<feature type="region of interest" description="Disordered" evidence="6">
    <location>
        <begin position="55"/>
        <end position="79"/>
    </location>
</feature>
<feature type="region of interest" description="Disordered" evidence="6">
    <location>
        <begin position="1"/>
        <end position="20"/>
    </location>
</feature>
<sequence length="393" mass="42771">MSSMVGRGGRLQGKRSKMPVLSSLLNMPRVSHSRSLGSSRYPPCRRMFNVWRASVSSSGSTPSSGTEDKTSQISSESSNSRRVIFMGTPEFAAVALRELLDSHHEVVAVYSQPPRPAGRGRKLRKSPCQILAEERGIPVYTPKSLRKPDAQAEFSALEADVAAVAAYGLLLPKPILEDKLMGCINIHPSLLPRWRGAAPIPWAIIDGDEQTGVCIMQLDEGMDTGPVLARRVYDLEPGTTAGELHDSLADVGAKMLVDVLDQYETITPMTQEPESEATHARKIVREDGRLDFSKPAVEVLNRIHGLSPIPGAYFELDGVTYKVLKATVDSVAGAHEKDAGTVVDENLTIVCGDGKCIRPELIQKQGKRAMTAKDFLCGNKIQPGTQLKWMITS</sequence>
<comment type="similarity">
    <text evidence="1">Belongs to the Fmt family.</text>
</comment>
<evidence type="ECO:0000259" key="8">
    <source>
        <dbReference type="Pfam" id="PF02911"/>
    </source>
</evidence>
<organism evidence="9">
    <name type="scientific">Lotharella globosa</name>
    <dbReference type="NCBI Taxonomy" id="91324"/>
    <lineage>
        <taxon>Eukaryota</taxon>
        <taxon>Sar</taxon>
        <taxon>Rhizaria</taxon>
        <taxon>Cercozoa</taxon>
        <taxon>Chlorarachniophyceae</taxon>
        <taxon>Lotharella</taxon>
    </lineage>
</organism>
<dbReference type="InterPro" id="IPR037022">
    <property type="entry name" value="Formyl_trans_C_sf"/>
</dbReference>
<dbReference type="Gene3D" id="3.40.50.170">
    <property type="entry name" value="Formyl transferase, N-terminal domain"/>
    <property type="match status" value="1"/>
</dbReference>
<dbReference type="EC" id="2.1.2.9" evidence="2"/>
<dbReference type="InterPro" id="IPR005794">
    <property type="entry name" value="Fmt"/>
</dbReference>